<dbReference type="Proteomes" id="UP000287467">
    <property type="component" value="Unassembled WGS sequence"/>
</dbReference>
<keyword evidence="1" id="KW-0808">Transferase</keyword>
<evidence type="ECO:0000313" key="1">
    <source>
        <dbReference type="EMBL" id="RTH19963.1"/>
    </source>
</evidence>
<accession>A0A430RNC8</accession>
<dbReference type="EMBL" id="PELV01000075">
    <property type="protein sequence ID" value="RTH19963.1"/>
    <property type="molecule type" value="Genomic_DNA"/>
</dbReference>
<dbReference type="GO" id="GO:0016757">
    <property type="term" value="F:glycosyltransferase activity"/>
    <property type="evidence" value="ECO:0007669"/>
    <property type="project" value="UniProtKB-KW"/>
</dbReference>
<evidence type="ECO:0000313" key="2">
    <source>
        <dbReference type="EMBL" id="RTI58151.1"/>
    </source>
</evidence>
<dbReference type="AlphaFoldDB" id="A0A430RNC8"/>
<dbReference type="Proteomes" id="UP000287439">
    <property type="component" value="Unassembled WGS sequence"/>
</dbReference>
<gene>
    <name evidence="2" type="ORF">CSW14_03785</name>
    <name evidence="1" type="ORF">CSW41_03125</name>
</gene>
<comment type="caution">
    <text evidence="1">The sequence shown here is derived from an EMBL/GenBank/DDBJ whole genome shotgun (WGS) entry which is preliminary data.</text>
</comment>
<protein>
    <submittedName>
        <fullName evidence="1">Amidophosphoribosyltransferase</fullName>
    </submittedName>
</protein>
<name>A0A430RNC8_THESC</name>
<organism evidence="1 3">
    <name type="scientific">Thermus scotoductus</name>
    <dbReference type="NCBI Taxonomy" id="37636"/>
    <lineage>
        <taxon>Bacteria</taxon>
        <taxon>Thermotogati</taxon>
        <taxon>Deinococcota</taxon>
        <taxon>Deinococci</taxon>
        <taxon>Thermales</taxon>
        <taxon>Thermaceae</taxon>
        <taxon>Thermus</taxon>
    </lineage>
</organism>
<feature type="non-terminal residue" evidence="1">
    <location>
        <position position="52"/>
    </location>
</feature>
<evidence type="ECO:0000313" key="4">
    <source>
        <dbReference type="Proteomes" id="UP000287467"/>
    </source>
</evidence>
<proteinExistence type="predicted"/>
<reference evidence="3 4" key="1">
    <citation type="journal article" date="2019" name="Extremophiles">
        <title>Biogeography of thermophiles and predominance of Thermus scotoductus in domestic water heaters.</title>
        <authorList>
            <person name="Wilpiszeski R.L."/>
            <person name="Zhang Z."/>
            <person name="House C.H."/>
        </authorList>
    </citation>
    <scope>NUCLEOTIDE SEQUENCE [LARGE SCALE GENOMIC DNA]</scope>
    <source>
        <strain evidence="2 4">1_S1</strain>
        <strain evidence="1 3">28_S28</strain>
    </source>
</reference>
<dbReference type="EMBL" id="PEMW01000093">
    <property type="protein sequence ID" value="RTI58151.1"/>
    <property type="molecule type" value="Genomic_DNA"/>
</dbReference>
<evidence type="ECO:0000313" key="3">
    <source>
        <dbReference type="Proteomes" id="UP000287439"/>
    </source>
</evidence>
<sequence length="52" mass="5398">MLWGLLEGLLGHACPGCGGKLDAPLLCFACRQGLKAFAAGEMVYLGLYGRVG</sequence>
<keyword evidence="1" id="KW-0328">Glycosyltransferase</keyword>